<dbReference type="AlphaFoldDB" id="A0AB36K3W5"/>
<sequence length="101" mass="11161">MIISGQILSETDLQIKTRTNPNTGEVTKTGSMRLLTLDPTDIIDVRISTEQMNAGAIDALKKFIGKQTDFKIAYRNFSFADDNGKHIAMSGFNLVELPKQA</sequence>
<gene>
    <name evidence="1" type="ORF">BZG09_12755</name>
</gene>
<accession>A0AB36K3W5</accession>
<reference evidence="1 2" key="1">
    <citation type="journal article" date="2017" name="Genome Announc.">
        <title>Draft Genome Sequences of Salinivibrio proteolyticus, Salinivibrio sharmensis, Salinivibrio siamensis, Salinivibrio costicola subsp. alcaliphilus, Salinivibrio costicola subsp. vallismortis, and 29 New Isolates Belonging to the Genus Salinivibrio.</title>
        <authorList>
            <person name="Lopez-Hermoso C."/>
            <person name="de la Haba R.R."/>
            <person name="Sanchez-Porro C."/>
            <person name="Bayliss S.C."/>
            <person name="Feil E.J."/>
            <person name="Ventosa A."/>
        </authorList>
    </citation>
    <scope>NUCLEOTIDE SEQUENCE [LARGE SCALE GENOMIC DNA]</scope>
    <source>
        <strain evidence="1 2">IC202</strain>
    </source>
</reference>
<evidence type="ECO:0000313" key="1">
    <source>
        <dbReference type="EMBL" id="OOE42701.1"/>
    </source>
</evidence>
<evidence type="ECO:0000313" key="2">
    <source>
        <dbReference type="Proteomes" id="UP000188726"/>
    </source>
</evidence>
<dbReference type="EMBL" id="MUEO01000036">
    <property type="protein sequence ID" value="OOE42701.1"/>
    <property type="molecule type" value="Genomic_DNA"/>
</dbReference>
<organism evidence="1 2">
    <name type="scientific">Salinivibrio kushneri</name>
    <dbReference type="NCBI Taxonomy" id="1908198"/>
    <lineage>
        <taxon>Bacteria</taxon>
        <taxon>Pseudomonadati</taxon>
        <taxon>Pseudomonadota</taxon>
        <taxon>Gammaproteobacteria</taxon>
        <taxon>Vibrionales</taxon>
        <taxon>Vibrionaceae</taxon>
        <taxon>Salinivibrio</taxon>
    </lineage>
</organism>
<dbReference type="Proteomes" id="UP000188726">
    <property type="component" value="Unassembled WGS sequence"/>
</dbReference>
<comment type="caution">
    <text evidence="1">The sequence shown here is derived from an EMBL/GenBank/DDBJ whole genome shotgun (WGS) entry which is preliminary data.</text>
</comment>
<dbReference type="RefSeq" id="WP_077459061.1">
    <property type="nucleotide sequence ID" value="NZ_MUEO01000036.1"/>
</dbReference>
<name>A0AB36K3W5_9GAMM</name>
<proteinExistence type="predicted"/>
<protein>
    <recommendedName>
        <fullName evidence="3">Chemotaxis protein</fullName>
    </recommendedName>
</protein>
<evidence type="ECO:0008006" key="3">
    <source>
        <dbReference type="Google" id="ProtNLM"/>
    </source>
</evidence>